<dbReference type="InterPro" id="IPR002182">
    <property type="entry name" value="NB-ARC"/>
</dbReference>
<dbReference type="Pfam" id="PF00931">
    <property type="entry name" value="NB-ARC"/>
    <property type="match status" value="1"/>
</dbReference>
<keyword evidence="1" id="KW-0611">Plant defense</keyword>
<dbReference type="PRINTS" id="PR00364">
    <property type="entry name" value="DISEASERSIST"/>
</dbReference>
<accession>A0A8T0CQK9</accession>
<proteinExistence type="predicted"/>
<feature type="domain" description="NB-ARC" evidence="3">
    <location>
        <begin position="219"/>
        <end position="366"/>
    </location>
</feature>
<dbReference type="Gene3D" id="3.40.50.300">
    <property type="entry name" value="P-loop containing nucleotide triphosphate hydrolases"/>
    <property type="match status" value="1"/>
</dbReference>
<evidence type="ECO:0000313" key="4">
    <source>
        <dbReference type="EMBL" id="KAF7849052.1"/>
    </source>
</evidence>
<dbReference type="PANTHER" id="PTHR36766">
    <property type="entry name" value="PLANT BROAD-SPECTRUM MILDEW RESISTANCE PROTEIN RPW8"/>
    <property type="match status" value="1"/>
</dbReference>
<evidence type="ECO:0000259" key="3">
    <source>
        <dbReference type="Pfam" id="PF00931"/>
    </source>
</evidence>
<dbReference type="GO" id="GO:0043531">
    <property type="term" value="F:ADP binding"/>
    <property type="evidence" value="ECO:0007669"/>
    <property type="project" value="InterPro"/>
</dbReference>
<feature type="compositionally biased region" description="Polar residues" evidence="2">
    <location>
        <begin position="101"/>
        <end position="124"/>
    </location>
</feature>
<keyword evidence="5" id="KW-1185">Reference proteome</keyword>
<dbReference type="PANTHER" id="PTHR36766:SF41">
    <property type="entry name" value="AAA+ ATPASE DOMAIN-CONTAINING PROTEIN"/>
    <property type="match status" value="1"/>
</dbReference>
<dbReference type="AlphaFoldDB" id="A0A8T0CQK9"/>
<dbReference type="GO" id="GO:0006952">
    <property type="term" value="P:defense response"/>
    <property type="evidence" value="ECO:0007669"/>
    <property type="project" value="UniProtKB-KW"/>
</dbReference>
<dbReference type="SUPFAM" id="SSF52540">
    <property type="entry name" value="P-loop containing nucleoside triphosphate hydrolases"/>
    <property type="match status" value="1"/>
</dbReference>
<reference evidence="4" key="1">
    <citation type="submission" date="2020-05" db="EMBL/GenBank/DDBJ databases">
        <title>WGS assembly of Corymbia citriodora subspecies variegata.</title>
        <authorList>
            <person name="Barry K."/>
            <person name="Hundley H."/>
            <person name="Shu S."/>
            <person name="Jenkins J."/>
            <person name="Grimwood J."/>
            <person name="Baten A."/>
        </authorList>
    </citation>
    <scope>NUCLEOTIDE SEQUENCE</scope>
    <source>
        <strain evidence="4">CV2-018</strain>
    </source>
</reference>
<name>A0A8T0CQK9_CORYI</name>
<feature type="region of interest" description="Disordered" evidence="2">
    <location>
        <begin position="189"/>
        <end position="220"/>
    </location>
</feature>
<organism evidence="4 5">
    <name type="scientific">Corymbia citriodora subsp. variegata</name>
    <dbReference type="NCBI Taxonomy" id="360336"/>
    <lineage>
        <taxon>Eukaryota</taxon>
        <taxon>Viridiplantae</taxon>
        <taxon>Streptophyta</taxon>
        <taxon>Embryophyta</taxon>
        <taxon>Tracheophyta</taxon>
        <taxon>Spermatophyta</taxon>
        <taxon>Magnoliopsida</taxon>
        <taxon>eudicotyledons</taxon>
        <taxon>Gunneridae</taxon>
        <taxon>Pentapetalae</taxon>
        <taxon>rosids</taxon>
        <taxon>malvids</taxon>
        <taxon>Myrtales</taxon>
        <taxon>Myrtaceae</taxon>
        <taxon>Myrtoideae</taxon>
        <taxon>Eucalypteae</taxon>
        <taxon>Corymbia</taxon>
    </lineage>
</organism>
<feature type="region of interest" description="Disordered" evidence="2">
    <location>
        <begin position="94"/>
        <end position="124"/>
    </location>
</feature>
<dbReference type="Proteomes" id="UP000806378">
    <property type="component" value="Unassembled WGS sequence"/>
</dbReference>
<protein>
    <recommendedName>
        <fullName evidence="3">NB-ARC domain-containing protein</fullName>
    </recommendedName>
</protein>
<dbReference type="OrthoDB" id="1900634at2759"/>
<gene>
    <name evidence="4" type="ORF">BT93_L1291</name>
</gene>
<dbReference type="InterPro" id="IPR027417">
    <property type="entry name" value="P-loop_NTPase"/>
</dbReference>
<dbReference type="EMBL" id="MU089885">
    <property type="protein sequence ID" value="KAF7849052.1"/>
    <property type="molecule type" value="Genomic_DNA"/>
</dbReference>
<evidence type="ECO:0000313" key="5">
    <source>
        <dbReference type="Proteomes" id="UP000806378"/>
    </source>
</evidence>
<dbReference type="Gramene" id="rna-gnl|WGS:JABURB|Cocit.L1291.1">
    <property type="protein sequence ID" value="cds-KAF7849052.1"/>
    <property type="gene ID" value="gene-BT93_L1291"/>
</dbReference>
<comment type="caution">
    <text evidence="4">The sequence shown here is derived from an EMBL/GenBank/DDBJ whole genome shotgun (WGS) entry which is preliminary data.</text>
</comment>
<sequence length="411" mass="46438">MAKEIGDFLLEKLKKELQPKDGKRSKIAFSGCLQELTTLIEGNRKSSTRDEKSIRDILYALNNFLTECQSLSMKQIIAKVQICKSPKRIRKDLKKIPDQITGGSNNTPKGNTDESSSNGNDSFLQVSGQSQHLQKFEGFEVEIELLESLVQKESAEQFKAIAIVGSGGIGKTTLCWLFFDKEAEKEIKKSSKKVENQKTNEEESMQKLNKEEKMKKPNKEEEQKYCPRIWVNMSRQPDEDPDQKVAIIKRMLTHLGVEEKTIAARDLSGIVSLLHQQLWGKKYLIVLDNVRGHEEWYYDLCSRLVPGSNWGDRLAYGFPKGYGGTVIVTSRNEELAMRMVGEENLHRMMPLSDGVCWSIFQDSAKEGRTLDEKLKGEVYSKCAGIPLAAKVMGQINNKQPQEEPANIANSA</sequence>
<evidence type="ECO:0000256" key="1">
    <source>
        <dbReference type="ARBA" id="ARBA00022821"/>
    </source>
</evidence>
<evidence type="ECO:0000256" key="2">
    <source>
        <dbReference type="SAM" id="MobiDB-lite"/>
    </source>
</evidence>